<dbReference type="GO" id="GO:0016491">
    <property type="term" value="F:oxidoreductase activity"/>
    <property type="evidence" value="ECO:0007669"/>
    <property type="project" value="TreeGrafter"/>
</dbReference>
<dbReference type="KEGG" id="gax:Pan161_34290"/>
<dbReference type="Pfam" id="PF13646">
    <property type="entry name" value="HEAT_2"/>
    <property type="match status" value="2"/>
</dbReference>
<evidence type="ECO:0000313" key="2">
    <source>
        <dbReference type="Proteomes" id="UP000316855"/>
    </source>
</evidence>
<protein>
    <submittedName>
        <fullName evidence="1">HEAT repeat protein</fullName>
    </submittedName>
</protein>
<dbReference type="InterPro" id="IPR011989">
    <property type="entry name" value="ARM-like"/>
</dbReference>
<dbReference type="EMBL" id="CP036343">
    <property type="protein sequence ID" value="QDT91766.1"/>
    <property type="molecule type" value="Genomic_DNA"/>
</dbReference>
<reference evidence="1 2" key="1">
    <citation type="submission" date="2019-02" db="EMBL/GenBank/DDBJ databases">
        <title>Deep-cultivation of Planctomycetes and their phenomic and genomic characterization uncovers novel biology.</title>
        <authorList>
            <person name="Wiegand S."/>
            <person name="Jogler M."/>
            <person name="Boedeker C."/>
            <person name="Pinto D."/>
            <person name="Vollmers J."/>
            <person name="Rivas-Marin E."/>
            <person name="Kohn T."/>
            <person name="Peeters S.H."/>
            <person name="Heuer A."/>
            <person name="Rast P."/>
            <person name="Oberbeckmann S."/>
            <person name="Bunk B."/>
            <person name="Jeske O."/>
            <person name="Meyerdierks A."/>
            <person name="Storesund J.E."/>
            <person name="Kallscheuer N."/>
            <person name="Luecker S."/>
            <person name="Lage O.M."/>
            <person name="Pohl T."/>
            <person name="Merkel B.J."/>
            <person name="Hornburger P."/>
            <person name="Mueller R.-W."/>
            <person name="Bruemmer F."/>
            <person name="Labrenz M."/>
            <person name="Spormann A.M."/>
            <person name="Op den Camp H."/>
            <person name="Overmann J."/>
            <person name="Amann R."/>
            <person name="Jetten M.S.M."/>
            <person name="Mascher T."/>
            <person name="Medema M.H."/>
            <person name="Devos D.P."/>
            <person name="Kaster A.-K."/>
            <person name="Ovreas L."/>
            <person name="Rohde M."/>
            <person name="Galperin M.Y."/>
            <person name="Jogler C."/>
        </authorList>
    </citation>
    <scope>NUCLEOTIDE SEQUENCE [LARGE SCALE GENOMIC DNA]</scope>
    <source>
        <strain evidence="1 2">Pan161</strain>
    </source>
</reference>
<evidence type="ECO:0000313" key="1">
    <source>
        <dbReference type="EMBL" id="QDT91766.1"/>
    </source>
</evidence>
<dbReference type="PANTHER" id="PTHR12697">
    <property type="entry name" value="PBS LYASE HEAT-LIKE PROTEIN"/>
    <property type="match status" value="1"/>
</dbReference>
<proteinExistence type="predicted"/>
<keyword evidence="2" id="KW-1185">Reference proteome</keyword>
<sequence>MINNILELLRTFALRTDPDRVFDAEQALQQLGEAAIHALIESLNDSDEDLRILALQILEHIDQNTEPALPAMINALKDPDRNVRIAALTPIASFGAKAIDAVPILEKWIGSDDEFSHVSAVGHILMIDSTRSKELMPVLIKSLKSDDFGIRCQTVWLLGQLGELAKEAMPELKRLLNDDGSSVQGVAAEAIRDITDNDPSHVAIRN</sequence>
<dbReference type="OrthoDB" id="287527at2"/>
<dbReference type="Proteomes" id="UP000316855">
    <property type="component" value="Chromosome"/>
</dbReference>
<accession>A0A517VFK3</accession>
<dbReference type="PANTHER" id="PTHR12697:SF5">
    <property type="entry name" value="DEOXYHYPUSINE HYDROXYLASE"/>
    <property type="match status" value="1"/>
</dbReference>
<dbReference type="SUPFAM" id="SSF48371">
    <property type="entry name" value="ARM repeat"/>
    <property type="match status" value="1"/>
</dbReference>
<dbReference type="Gene3D" id="1.25.10.10">
    <property type="entry name" value="Leucine-rich Repeat Variant"/>
    <property type="match status" value="2"/>
</dbReference>
<dbReference type="AlphaFoldDB" id="A0A517VFK3"/>
<gene>
    <name evidence="1" type="ORF">Pan161_34290</name>
</gene>
<dbReference type="RefSeq" id="WP_145228882.1">
    <property type="nucleotide sequence ID" value="NZ_CP036343.1"/>
</dbReference>
<organism evidence="1 2">
    <name type="scientific">Gimesia algae</name>
    <dbReference type="NCBI Taxonomy" id="2527971"/>
    <lineage>
        <taxon>Bacteria</taxon>
        <taxon>Pseudomonadati</taxon>
        <taxon>Planctomycetota</taxon>
        <taxon>Planctomycetia</taxon>
        <taxon>Planctomycetales</taxon>
        <taxon>Planctomycetaceae</taxon>
        <taxon>Gimesia</taxon>
    </lineage>
</organism>
<dbReference type="InterPro" id="IPR016024">
    <property type="entry name" value="ARM-type_fold"/>
</dbReference>
<name>A0A517VFK3_9PLAN</name>